<dbReference type="Proteomes" id="UP000887568">
    <property type="component" value="Unplaced"/>
</dbReference>
<dbReference type="GeneID" id="119741952"/>
<dbReference type="OMA" id="NHEYVEM"/>
<organism evidence="2 3">
    <name type="scientific">Patiria miniata</name>
    <name type="common">Bat star</name>
    <name type="synonym">Asterina miniata</name>
    <dbReference type="NCBI Taxonomy" id="46514"/>
    <lineage>
        <taxon>Eukaryota</taxon>
        <taxon>Metazoa</taxon>
        <taxon>Echinodermata</taxon>
        <taxon>Eleutherozoa</taxon>
        <taxon>Asterozoa</taxon>
        <taxon>Asteroidea</taxon>
        <taxon>Valvatacea</taxon>
        <taxon>Valvatida</taxon>
        <taxon>Asterinidae</taxon>
        <taxon>Patiria</taxon>
    </lineage>
</organism>
<reference evidence="2" key="1">
    <citation type="submission" date="2022-11" db="UniProtKB">
        <authorList>
            <consortium name="EnsemblMetazoa"/>
        </authorList>
    </citation>
    <scope>IDENTIFICATION</scope>
</reference>
<name>A0A914BC94_PATMI</name>
<evidence type="ECO:0000256" key="1">
    <source>
        <dbReference type="SAM" id="MobiDB-lite"/>
    </source>
</evidence>
<evidence type="ECO:0000313" key="3">
    <source>
        <dbReference type="Proteomes" id="UP000887568"/>
    </source>
</evidence>
<keyword evidence="3" id="KW-1185">Reference proteome</keyword>
<sequence>MDEGKTTADQPTHGWRHRVLRILRIPAVKVLRVFRRPIRKHRSGLGTLPTYGATEDCDETLLSSMTQGEQQNDDHIDDSIAATDDGPKRSLRKRMTKTLRRWVQHYGYSALLCGSPLSTAYIARDIQQRITLNHEYVEMLDLYMPSCVFY</sequence>
<evidence type="ECO:0000313" key="2">
    <source>
        <dbReference type="EnsemblMetazoa" id="XP_038073848.1"/>
    </source>
</evidence>
<dbReference type="EnsemblMetazoa" id="XM_038217920.1">
    <property type="protein sequence ID" value="XP_038073848.1"/>
    <property type="gene ID" value="LOC119741952"/>
</dbReference>
<dbReference type="RefSeq" id="XP_038073848.1">
    <property type="nucleotide sequence ID" value="XM_038217920.1"/>
</dbReference>
<dbReference type="AlphaFoldDB" id="A0A914BC94"/>
<proteinExistence type="predicted"/>
<protein>
    <submittedName>
        <fullName evidence="2">Uncharacterized protein</fullName>
    </submittedName>
</protein>
<feature type="region of interest" description="Disordered" evidence="1">
    <location>
        <begin position="66"/>
        <end position="87"/>
    </location>
</feature>
<accession>A0A914BC94</accession>
<dbReference type="OrthoDB" id="10476307at2759"/>